<feature type="transmembrane region" description="Helical" evidence="2">
    <location>
        <begin position="20"/>
        <end position="38"/>
    </location>
</feature>
<reference evidence="3" key="1">
    <citation type="journal article" date="2020" name="mSystems">
        <title>Genome- and Community-Level Interaction Insights into Carbon Utilization and Element Cycling Functions of Hydrothermarchaeota in Hydrothermal Sediment.</title>
        <authorList>
            <person name="Zhou Z."/>
            <person name="Liu Y."/>
            <person name="Xu W."/>
            <person name="Pan J."/>
            <person name="Luo Z.H."/>
            <person name="Li M."/>
        </authorList>
    </citation>
    <scope>NUCLEOTIDE SEQUENCE [LARGE SCALE GENOMIC DNA]</scope>
    <source>
        <strain evidence="3">SpSt-853</strain>
    </source>
</reference>
<feature type="region of interest" description="Disordered" evidence="1">
    <location>
        <begin position="215"/>
        <end position="255"/>
    </location>
</feature>
<keyword evidence="2" id="KW-0472">Membrane</keyword>
<evidence type="ECO:0000256" key="1">
    <source>
        <dbReference type="SAM" id="MobiDB-lite"/>
    </source>
</evidence>
<gene>
    <name evidence="3" type="ORF">ENW48_05805</name>
</gene>
<organism evidence="3">
    <name type="scientific">Desulfobacca acetoxidans</name>
    <dbReference type="NCBI Taxonomy" id="60893"/>
    <lineage>
        <taxon>Bacteria</taxon>
        <taxon>Pseudomonadati</taxon>
        <taxon>Thermodesulfobacteriota</taxon>
        <taxon>Desulfobaccia</taxon>
        <taxon>Desulfobaccales</taxon>
        <taxon>Desulfobaccaceae</taxon>
        <taxon>Desulfobacca</taxon>
    </lineage>
</organism>
<keyword evidence="2" id="KW-1133">Transmembrane helix</keyword>
<dbReference type="EMBL" id="DTKJ01000041">
    <property type="protein sequence ID" value="HGZ11714.1"/>
    <property type="molecule type" value="Genomic_DNA"/>
</dbReference>
<feature type="transmembrane region" description="Helical" evidence="2">
    <location>
        <begin position="58"/>
        <end position="82"/>
    </location>
</feature>
<feature type="compositionally biased region" description="Pro residues" evidence="1">
    <location>
        <begin position="238"/>
        <end position="255"/>
    </location>
</feature>
<proteinExistence type="predicted"/>
<sequence length="255" mass="29363">MSRIASYFTKADRKKLFFDYLKLIGILEIVIFIVVALWSTDDKYHRVYTPFPWKEYLFVAFAFPIMLTFLLGVIVTGFNYFLGQDISATSEGSHGESEDFPLVGQLKRLPLLALLFLTLVTLLGLYYMRDIMTWLSTLTASTFTFLSYVLAGAGVVVTIYLVFFLFFKYRLNQRQMKYQYYTQISERHGLIILDDRTVLHKNGRLLVQGRRWGRPKPVKDAVLPPQEVSATVTSPEPELLPPQDPDAPRFPVPKP</sequence>
<comment type="caution">
    <text evidence="3">The sequence shown here is derived from an EMBL/GenBank/DDBJ whole genome shotgun (WGS) entry which is preliminary data.</text>
</comment>
<dbReference type="AlphaFoldDB" id="A0A7C5ALN6"/>
<evidence type="ECO:0000313" key="3">
    <source>
        <dbReference type="EMBL" id="HGZ11714.1"/>
    </source>
</evidence>
<keyword evidence="2" id="KW-0812">Transmembrane</keyword>
<feature type="transmembrane region" description="Helical" evidence="2">
    <location>
        <begin position="148"/>
        <end position="167"/>
    </location>
</feature>
<name>A0A7C5ALN6_9BACT</name>
<evidence type="ECO:0000256" key="2">
    <source>
        <dbReference type="SAM" id="Phobius"/>
    </source>
</evidence>
<feature type="transmembrane region" description="Helical" evidence="2">
    <location>
        <begin position="109"/>
        <end position="128"/>
    </location>
</feature>
<protein>
    <submittedName>
        <fullName evidence="3">Uncharacterized protein</fullName>
    </submittedName>
</protein>
<accession>A0A7C5ALN6</accession>